<dbReference type="Pfam" id="PF01063">
    <property type="entry name" value="Aminotran_4"/>
    <property type="match status" value="1"/>
</dbReference>
<dbReference type="Gene3D" id="3.30.470.10">
    <property type="match status" value="1"/>
</dbReference>
<dbReference type="InterPro" id="IPR036038">
    <property type="entry name" value="Aminotransferase-like"/>
</dbReference>
<name>A0A1H6Q599_9GAMM</name>
<dbReference type="SUPFAM" id="SSF56752">
    <property type="entry name" value="D-aminoacid aminotransferase-like PLP-dependent enzymes"/>
    <property type="match status" value="1"/>
</dbReference>
<dbReference type="PANTHER" id="PTHR42743">
    <property type="entry name" value="AMINO-ACID AMINOTRANSFERASE"/>
    <property type="match status" value="1"/>
</dbReference>
<keyword evidence="3" id="KW-1185">Reference proteome</keyword>
<dbReference type="Proteomes" id="UP000242999">
    <property type="component" value="Unassembled WGS sequence"/>
</dbReference>
<dbReference type="InterPro" id="IPR043131">
    <property type="entry name" value="BCAT-like_N"/>
</dbReference>
<reference evidence="3" key="1">
    <citation type="submission" date="2016-10" db="EMBL/GenBank/DDBJ databases">
        <authorList>
            <person name="Varghese N."/>
            <person name="Submissions S."/>
        </authorList>
    </citation>
    <scope>NUCLEOTIDE SEQUENCE [LARGE SCALE GENOMIC DNA]</scope>
    <source>
        <strain evidence="3">DSM 7165</strain>
    </source>
</reference>
<accession>A0A1H6Q599</accession>
<organism evidence="2 3">
    <name type="scientific">Allopseudospirillum japonicum</name>
    <dbReference type="NCBI Taxonomy" id="64971"/>
    <lineage>
        <taxon>Bacteria</taxon>
        <taxon>Pseudomonadati</taxon>
        <taxon>Pseudomonadota</taxon>
        <taxon>Gammaproteobacteria</taxon>
        <taxon>Oceanospirillales</taxon>
        <taxon>Oceanospirillaceae</taxon>
        <taxon>Allopseudospirillum</taxon>
    </lineage>
</organism>
<dbReference type="STRING" id="64971.SAMN05421831_101204"/>
<dbReference type="EMBL" id="FNYH01000001">
    <property type="protein sequence ID" value="SEI38999.1"/>
    <property type="molecule type" value="Genomic_DNA"/>
</dbReference>
<protein>
    <submittedName>
        <fullName evidence="2">4-amino-4-deoxychorismate lyase</fullName>
    </submittedName>
</protein>
<dbReference type="InterPro" id="IPR050571">
    <property type="entry name" value="Class-IV_PLP-Dep_Aminotrnsfr"/>
</dbReference>
<dbReference type="GO" id="GO:0016829">
    <property type="term" value="F:lyase activity"/>
    <property type="evidence" value="ECO:0007669"/>
    <property type="project" value="UniProtKB-KW"/>
</dbReference>
<keyword evidence="2" id="KW-0456">Lyase</keyword>
<evidence type="ECO:0000256" key="1">
    <source>
        <dbReference type="ARBA" id="ARBA00009320"/>
    </source>
</evidence>
<dbReference type="AlphaFoldDB" id="A0A1H6Q599"/>
<gene>
    <name evidence="2" type="ORF">SAMN05421831_101204</name>
</gene>
<dbReference type="OrthoDB" id="9805628at2"/>
<comment type="similarity">
    <text evidence="1">Belongs to the class-IV pyridoxal-phosphate-dependent aminotransferase family.</text>
</comment>
<dbReference type="GO" id="GO:0046394">
    <property type="term" value="P:carboxylic acid biosynthetic process"/>
    <property type="evidence" value="ECO:0007669"/>
    <property type="project" value="UniProtKB-ARBA"/>
</dbReference>
<dbReference type="InterPro" id="IPR043132">
    <property type="entry name" value="BCAT-like_C"/>
</dbReference>
<dbReference type="RefSeq" id="WP_093308013.1">
    <property type="nucleotide sequence ID" value="NZ_FNYH01000001.1"/>
</dbReference>
<dbReference type="InterPro" id="IPR001544">
    <property type="entry name" value="Aminotrans_IV"/>
</dbReference>
<evidence type="ECO:0000313" key="2">
    <source>
        <dbReference type="EMBL" id="SEI38999.1"/>
    </source>
</evidence>
<dbReference type="Gene3D" id="3.20.10.10">
    <property type="entry name" value="D-amino Acid Aminotransferase, subunit A, domain 2"/>
    <property type="match status" value="1"/>
</dbReference>
<proteinExistence type="inferred from homology"/>
<evidence type="ECO:0000313" key="3">
    <source>
        <dbReference type="Proteomes" id="UP000242999"/>
    </source>
</evidence>
<dbReference type="PANTHER" id="PTHR42743:SF13">
    <property type="entry name" value="P-LOOP CONTAINING NUCLEOSIDE TRIPHOSPHATE HYDROLASE PROTEIN"/>
    <property type="match status" value="1"/>
</dbReference>
<sequence>MQQTKPQQNTPTLGWFDGQPLETYGGELTQVLLASRSLAYGESLFETMRLIKGQVPLWPLHQARLLTGAQAWGYTISPQQIADIEQQVIEFSQQEPHAGILKLSLLRLETAAGYVQSTQKPWHIWLQKRAFVPELAPYQHGIQAGINEYLLPQMHTPLTGAKHGNRAHQILARQTWQSLWQEAVLIDQAGYLLEANSRNLFWWSQDHLYSPQITSDAVHGVFSRYLTQQGYAPTYVRQPWQVLAQAQSVFVANSVQGIWPVASLQTPEGQYLYASDDAPTRQLMRDLHPKLGLPS</sequence>